<name>A0AAV5GEF6_9BASI</name>
<proteinExistence type="predicted"/>
<reference evidence="1 2" key="1">
    <citation type="submission" date="2021-12" db="EMBL/GenBank/DDBJ databases">
        <title>High titer production of polyol ester of fatty acids by Rhodotorula paludigena BS15 towards product separation-free biomass refinery.</title>
        <authorList>
            <person name="Mano J."/>
            <person name="Ono H."/>
            <person name="Tanaka T."/>
            <person name="Naito K."/>
            <person name="Sushida H."/>
            <person name="Ike M."/>
            <person name="Tokuyasu K."/>
            <person name="Kitaoka M."/>
        </authorList>
    </citation>
    <scope>NUCLEOTIDE SEQUENCE [LARGE SCALE GENOMIC DNA]</scope>
    <source>
        <strain evidence="1 2">BS15</strain>
    </source>
</reference>
<dbReference type="AlphaFoldDB" id="A0AAV5GEF6"/>
<comment type="caution">
    <text evidence="1">The sequence shown here is derived from an EMBL/GenBank/DDBJ whole genome shotgun (WGS) entry which is preliminary data.</text>
</comment>
<accession>A0AAV5GEF6</accession>
<evidence type="ECO:0000313" key="1">
    <source>
        <dbReference type="EMBL" id="GJN90946.1"/>
    </source>
</evidence>
<dbReference type="EMBL" id="BQKY01000007">
    <property type="protein sequence ID" value="GJN90946.1"/>
    <property type="molecule type" value="Genomic_DNA"/>
</dbReference>
<sequence length="111" mass="12197">MVRPLPSTDDDSVPGFAPSLKTMLSSFGNDAAKAKEGFCGLEARVYSPKTDKTLTMYIADAFDDTIDVIYDSFAEIFGSTTDNKDDVVKECWWELTGGREEKYTYKGVGVG</sequence>
<evidence type="ECO:0000313" key="2">
    <source>
        <dbReference type="Proteomes" id="UP001342314"/>
    </source>
</evidence>
<keyword evidence="2" id="KW-1185">Reference proteome</keyword>
<gene>
    <name evidence="1" type="ORF">Rhopal_003960-T1</name>
</gene>
<organism evidence="1 2">
    <name type="scientific">Rhodotorula paludigena</name>
    <dbReference type="NCBI Taxonomy" id="86838"/>
    <lineage>
        <taxon>Eukaryota</taxon>
        <taxon>Fungi</taxon>
        <taxon>Dikarya</taxon>
        <taxon>Basidiomycota</taxon>
        <taxon>Pucciniomycotina</taxon>
        <taxon>Microbotryomycetes</taxon>
        <taxon>Sporidiobolales</taxon>
        <taxon>Sporidiobolaceae</taxon>
        <taxon>Rhodotorula</taxon>
    </lineage>
</organism>
<protein>
    <submittedName>
        <fullName evidence="1">Uncharacterized protein</fullName>
    </submittedName>
</protein>
<dbReference type="Proteomes" id="UP001342314">
    <property type="component" value="Unassembled WGS sequence"/>
</dbReference>